<accession>A0A6G1J956</accession>
<feature type="signal peptide" evidence="2">
    <location>
        <begin position="1"/>
        <end position="18"/>
    </location>
</feature>
<feature type="compositionally biased region" description="Polar residues" evidence="1">
    <location>
        <begin position="30"/>
        <end position="44"/>
    </location>
</feature>
<evidence type="ECO:0000313" key="3">
    <source>
        <dbReference type="EMBL" id="KAF2686948.1"/>
    </source>
</evidence>
<dbReference type="Proteomes" id="UP000799291">
    <property type="component" value="Unassembled WGS sequence"/>
</dbReference>
<protein>
    <recommendedName>
        <fullName evidence="5">Ecp2 effector protein domain-containing protein</fullName>
    </recommendedName>
</protein>
<proteinExistence type="predicted"/>
<evidence type="ECO:0008006" key="5">
    <source>
        <dbReference type="Google" id="ProtNLM"/>
    </source>
</evidence>
<feature type="region of interest" description="Disordered" evidence="1">
    <location>
        <begin position="21"/>
        <end position="81"/>
    </location>
</feature>
<feature type="chain" id="PRO_5026027014" description="Ecp2 effector protein domain-containing protein" evidence="2">
    <location>
        <begin position="19"/>
        <end position="211"/>
    </location>
</feature>
<sequence>MLFTAFVSVLSLAHASYAQPNDLTPRDAQPGTSPVSPFSSNNLKDSPIHPRIGIPSDSMIRSTETLERRDGDSNTHCNTPGSFSMTKARAYEVIDDYCATASKKDRILRPRPSDGFANAAMMSYNLDGVGIRLYGYMDKGCYEANSKPMVRIVEQDCKDGLKSAVDTCDAGNDSKKFGGGVTVECQYYNIEPQEKGSHKNGAHDIPDIMEV</sequence>
<dbReference type="AlphaFoldDB" id="A0A6G1J956"/>
<name>A0A6G1J956_9PLEO</name>
<evidence type="ECO:0000256" key="1">
    <source>
        <dbReference type="SAM" id="MobiDB-lite"/>
    </source>
</evidence>
<reference evidence="3" key="1">
    <citation type="journal article" date="2020" name="Stud. Mycol.">
        <title>101 Dothideomycetes genomes: a test case for predicting lifestyles and emergence of pathogens.</title>
        <authorList>
            <person name="Haridas S."/>
            <person name="Albert R."/>
            <person name="Binder M."/>
            <person name="Bloem J."/>
            <person name="Labutti K."/>
            <person name="Salamov A."/>
            <person name="Andreopoulos B."/>
            <person name="Baker S."/>
            <person name="Barry K."/>
            <person name="Bills G."/>
            <person name="Bluhm B."/>
            <person name="Cannon C."/>
            <person name="Castanera R."/>
            <person name="Culley D."/>
            <person name="Daum C."/>
            <person name="Ezra D."/>
            <person name="Gonzalez J."/>
            <person name="Henrissat B."/>
            <person name="Kuo A."/>
            <person name="Liang C."/>
            <person name="Lipzen A."/>
            <person name="Lutzoni F."/>
            <person name="Magnuson J."/>
            <person name="Mondo S."/>
            <person name="Nolan M."/>
            <person name="Ohm R."/>
            <person name="Pangilinan J."/>
            <person name="Park H.-J."/>
            <person name="Ramirez L."/>
            <person name="Alfaro M."/>
            <person name="Sun H."/>
            <person name="Tritt A."/>
            <person name="Yoshinaga Y."/>
            <person name="Zwiers L.-H."/>
            <person name="Turgeon B."/>
            <person name="Goodwin S."/>
            <person name="Spatafora J."/>
            <person name="Crous P."/>
            <person name="Grigoriev I."/>
        </authorList>
    </citation>
    <scope>NUCLEOTIDE SEQUENCE</scope>
    <source>
        <strain evidence="3">CBS 122367</strain>
    </source>
</reference>
<feature type="compositionally biased region" description="Basic and acidic residues" evidence="1">
    <location>
        <begin position="64"/>
        <end position="73"/>
    </location>
</feature>
<gene>
    <name evidence="3" type="ORF">K458DRAFT_429861</name>
</gene>
<keyword evidence="4" id="KW-1185">Reference proteome</keyword>
<keyword evidence="2" id="KW-0732">Signal</keyword>
<organism evidence="3 4">
    <name type="scientific">Lentithecium fluviatile CBS 122367</name>
    <dbReference type="NCBI Taxonomy" id="1168545"/>
    <lineage>
        <taxon>Eukaryota</taxon>
        <taxon>Fungi</taxon>
        <taxon>Dikarya</taxon>
        <taxon>Ascomycota</taxon>
        <taxon>Pezizomycotina</taxon>
        <taxon>Dothideomycetes</taxon>
        <taxon>Pleosporomycetidae</taxon>
        <taxon>Pleosporales</taxon>
        <taxon>Massarineae</taxon>
        <taxon>Lentitheciaceae</taxon>
        <taxon>Lentithecium</taxon>
    </lineage>
</organism>
<evidence type="ECO:0000313" key="4">
    <source>
        <dbReference type="Proteomes" id="UP000799291"/>
    </source>
</evidence>
<dbReference type="EMBL" id="MU005576">
    <property type="protein sequence ID" value="KAF2686948.1"/>
    <property type="molecule type" value="Genomic_DNA"/>
</dbReference>
<evidence type="ECO:0000256" key="2">
    <source>
        <dbReference type="SAM" id="SignalP"/>
    </source>
</evidence>